<dbReference type="GO" id="GO:0008422">
    <property type="term" value="F:beta-glucosidase activity"/>
    <property type="evidence" value="ECO:0007669"/>
    <property type="project" value="TreeGrafter"/>
</dbReference>
<reference evidence="6" key="2">
    <citation type="journal article" date="2024" name="Plant">
        <title>Genomic evolution and insights into agronomic trait innovations of Sesamum species.</title>
        <authorList>
            <person name="Miao H."/>
            <person name="Wang L."/>
            <person name="Qu L."/>
            <person name="Liu H."/>
            <person name="Sun Y."/>
            <person name="Le M."/>
            <person name="Wang Q."/>
            <person name="Wei S."/>
            <person name="Zheng Y."/>
            <person name="Lin W."/>
            <person name="Duan Y."/>
            <person name="Cao H."/>
            <person name="Xiong S."/>
            <person name="Wang X."/>
            <person name="Wei L."/>
            <person name="Li C."/>
            <person name="Ma Q."/>
            <person name="Ju M."/>
            <person name="Zhao R."/>
            <person name="Li G."/>
            <person name="Mu C."/>
            <person name="Tian Q."/>
            <person name="Mei H."/>
            <person name="Zhang T."/>
            <person name="Gao T."/>
            <person name="Zhang H."/>
        </authorList>
    </citation>
    <scope>NUCLEOTIDE SEQUENCE</scope>
    <source>
        <strain evidence="6">G02</strain>
    </source>
</reference>
<dbReference type="Pfam" id="PF00232">
    <property type="entry name" value="Glyco_hydro_1"/>
    <property type="match status" value="1"/>
</dbReference>
<sequence length="125" mass="13725">MQANNVSVHSESMKNRQDNSSLTRKDFGDGFIFGVGTSAFQVEGAVARGGKSINLIEGGTNGNVACDMYNRYKEDIKLMKQMGFDSYRFSISWPRILPGGRCCAGINKEGIDYYNDVIDTVIAHG</sequence>
<gene>
    <name evidence="6" type="ORF">Sradi_0001900</name>
</gene>
<accession>A0AAW2WGZ8</accession>
<evidence type="ECO:0000256" key="4">
    <source>
        <dbReference type="RuleBase" id="RU003690"/>
    </source>
</evidence>
<evidence type="ECO:0000256" key="1">
    <source>
        <dbReference type="ARBA" id="ARBA00010838"/>
    </source>
</evidence>
<dbReference type="PANTHER" id="PTHR10353">
    <property type="entry name" value="GLYCOSYL HYDROLASE"/>
    <property type="match status" value="1"/>
</dbReference>
<comment type="similarity">
    <text evidence="1 4">Belongs to the glycosyl hydrolase 1 family.</text>
</comment>
<dbReference type="AlphaFoldDB" id="A0AAW2WGZ8"/>
<dbReference type="Gene3D" id="3.20.20.80">
    <property type="entry name" value="Glycosidases"/>
    <property type="match status" value="1"/>
</dbReference>
<organism evidence="6">
    <name type="scientific">Sesamum radiatum</name>
    <name type="common">Black benniseed</name>
    <dbReference type="NCBI Taxonomy" id="300843"/>
    <lineage>
        <taxon>Eukaryota</taxon>
        <taxon>Viridiplantae</taxon>
        <taxon>Streptophyta</taxon>
        <taxon>Embryophyta</taxon>
        <taxon>Tracheophyta</taxon>
        <taxon>Spermatophyta</taxon>
        <taxon>Magnoliopsida</taxon>
        <taxon>eudicotyledons</taxon>
        <taxon>Gunneridae</taxon>
        <taxon>Pentapetalae</taxon>
        <taxon>asterids</taxon>
        <taxon>lamiids</taxon>
        <taxon>Lamiales</taxon>
        <taxon>Pedaliaceae</taxon>
        <taxon>Sesamum</taxon>
    </lineage>
</organism>
<dbReference type="InterPro" id="IPR001360">
    <property type="entry name" value="Glyco_hydro_1"/>
</dbReference>
<evidence type="ECO:0000256" key="2">
    <source>
        <dbReference type="ARBA" id="ARBA00022801"/>
    </source>
</evidence>
<evidence type="ECO:0000313" key="6">
    <source>
        <dbReference type="EMBL" id="KAL0440630.1"/>
    </source>
</evidence>
<protein>
    <submittedName>
        <fullName evidence="6">Raucaffricine-O-beta-D-glucosidase</fullName>
    </submittedName>
</protein>
<evidence type="ECO:0000256" key="5">
    <source>
        <dbReference type="SAM" id="MobiDB-lite"/>
    </source>
</evidence>
<keyword evidence="2" id="KW-0378">Hydrolase</keyword>
<comment type="caution">
    <text evidence="6">The sequence shown here is derived from an EMBL/GenBank/DDBJ whole genome shotgun (WGS) entry which is preliminary data.</text>
</comment>
<dbReference type="GO" id="GO:0005975">
    <property type="term" value="P:carbohydrate metabolic process"/>
    <property type="evidence" value="ECO:0007669"/>
    <property type="project" value="InterPro"/>
</dbReference>
<dbReference type="PANTHER" id="PTHR10353:SF137">
    <property type="entry name" value="MYROSINASE 3-RELATED"/>
    <property type="match status" value="1"/>
</dbReference>
<name>A0AAW2WGZ8_SESRA</name>
<feature type="region of interest" description="Disordered" evidence="5">
    <location>
        <begin position="1"/>
        <end position="21"/>
    </location>
</feature>
<dbReference type="InterPro" id="IPR033132">
    <property type="entry name" value="GH_1_N_CS"/>
</dbReference>
<proteinExistence type="inferred from homology"/>
<reference evidence="6" key="1">
    <citation type="submission" date="2020-06" db="EMBL/GenBank/DDBJ databases">
        <authorList>
            <person name="Li T."/>
            <person name="Hu X."/>
            <person name="Zhang T."/>
            <person name="Song X."/>
            <person name="Zhang H."/>
            <person name="Dai N."/>
            <person name="Sheng W."/>
            <person name="Hou X."/>
            <person name="Wei L."/>
        </authorList>
    </citation>
    <scope>NUCLEOTIDE SEQUENCE</scope>
    <source>
        <strain evidence="6">G02</strain>
        <tissue evidence="6">Leaf</tissue>
    </source>
</reference>
<evidence type="ECO:0000256" key="3">
    <source>
        <dbReference type="ARBA" id="ARBA00023295"/>
    </source>
</evidence>
<feature type="compositionally biased region" description="Polar residues" evidence="5">
    <location>
        <begin position="1"/>
        <end position="10"/>
    </location>
</feature>
<dbReference type="InterPro" id="IPR017853">
    <property type="entry name" value="GH"/>
</dbReference>
<feature type="compositionally biased region" description="Basic and acidic residues" evidence="5">
    <location>
        <begin position="11"/>
        <end position="21"/>
    </location>
</feature>
<keyword evidence="3" id="KW-0326">Glycosidase</keyword>
<dbReference type="SUPFAM" id="SSF51445">
    <property type="entry name" value="(Trans)glycosidases"/>
    <property type="match status" value="1"/>
</dbReference>
<dbReference type="PROSITE" id="PS00653">
    <property type="entry name" value="GLYCOSYL_HYDROL_F1_2"/>
    <property type="match status" value="1"/>
</dbReference>
<dbReference type="EMBL" id="JACGWJ010000001">
    <property type="protein sequence ID" value="KAL0440630.1"/>
    <property type="molecule type" value="Genomic_DNA"/>
</dbReference>